<keyword evidence="9 10" id="KW-0472">Membrane</keyword>
<gene>
    <name evidence="13" type="ORF">WJX72_012145</name>
</gene>
<dbReference type="PRINTS" id="PR00119">
    <property type="entry name" value="CATATPASE"/>
</dbReference>
<evidence type="ECO:0000256" key="3">
    <source>
        <dbReference type="ARBA" id="ARBA00022692"/>
    </source>
</evidence>
<evidence type="ECO:0000313" key="13">
    <source>
        <dbReference type="EMBL" id="KAK9817276.1"/>
    </source>
</evidence>
<dbReference type="PROSITE" id="PS00154">
    <property type="entry name" value="ATPASE_E1_E2"/>
    <property type="match status" value="1"/>
</dbReference>
<dbReference type="InterPro" id="IPR006121">
    <property type="entry name" value="HMA_dom"/>
</dbReference>
<dbReference type="InterPro" id="IPR017969">
    <property type="entry name" value="Heavy-metal-associated_CS"/>
</dbReference>
<dbReference type="Pfam" id="PF00702">
    <property type="entry name" value="Hydrolase"/>
    <property type="match status" value="1"/>
</dbReference>
<dbReference type="SUPFAM" id="SSF81653">
    <property type="entry name" value="Calcium ATPase, transduction domain A"/>
    <property type="match status" value="1"/>
</dbReference>
<dbReference type="SFLD" id="SFLDS00003">
    <property type="entry name" value="Haloacid_Dehalogenase"/>
    <property type="match status" value="1"/>
</dbReference>
<feature type="compositionally biased region" description="Polar residues" evidence="11">
    <location>
        <begin position="631"/>
        <end position="646"/>
    </location>
</feature>
<organism evidence="13 14">
    <name type="scientific">[Myrmecia] bisecta</name>
    <dbReference type="NCBI Taxonomy" id="41462"/>
    <lineage>
        <taxon>Eukaryota</taxon>
        <taxon>Viridiplantae</taxon>
        <taxon>Chlorophyta</taxon>
        <taxon>core chlorophytes</taxon>
        <taxon>Trebouxiophyceae</taxon>
        <taxon>Trebouxiales</taxon>
        <taxon>Trebouxiaceae</taxon>
        <taxon>Myrmecia</taxon>
    </lineage>
</organism>
<keyword evidence="5 10" id="KW-0547">Nucleotide-binding</keyword>
<feature type="transmembrane region" description="Helical" evidence="10">
    <location>
        <begin position="826"/>
        <end position="845"/>
    </location>
</feature>
<evidence type="ECO:0000256" key="5">
    <source>
        <dbReference type="ARBA" id="ARBA00022741"/>
    </source>
</evidence>
<evidence type="ECO:0000256" key="1">
    <source>
        <dbReference type="ARBA" id="ARBA00004141"/>
    </source>
</evidence>
<dbReference type="SFLD" id="SFLDG00002">
    <property type="entry name" value="C1.7:_P-type_atpase_like"/>
    <property type="match status" value="1"/>
</dbReference>
<dbReference type="Gene3D" id="3.30.70.100">
    <property type="match status" value="1"/>
</dbReference>
<feature type="domain" description="HMA" evidence="12">
    <location>
        <begin position="56"/>
        <end position="125"/>
    </location>
</feature>
<dbReference type="InterPro" id="IPR008250">
    <property type="entry name" value="ATPase_P-typ_transduc_dom_A_sf"/>
</dbReference>
<comment type="caution">
    <text evidence="13">The sequence shown here is derived from an EMBL/GenBank/DDBJ whole genome shotgun (WGS) entry which is preliminary data.</text>
</comment>
<dbReference type="GO" id="GO:0005507">
    <property type="term" value="F:copper ion binding"/>
    <property type="evidence" value="ECO:0007669"/>
    <property type="project" value="TreeGrafter"/>
</dbReference>
<feature type="region of interest" description="Disordered" evidence="11">
    <location>
        <begin position="880"/>
        <end position="921"/>
    </location>
</feature>
<evidence type="ECO:0000256" key="6">
    <source>
        <dbReference type="ARBA" id="ARBA00022840"/>
    </source>
</evidence>
<dbReference type="InterPro" id="IPR023214">
    <property type="entry name" value="HAD_sf"/>
</dbReference>
<dbReference type="AlphaFoldDB" id="A0AAW1Q8G7"/>
<feature type="transmembrane region" description="Helical" evidence="10">
    <location>
        <begin position="851"/>
        <end position="875"/>
    </location>
</feature>
<keyword evidence="6 10" id="KW-0067">ATP-binding</keyword>
<keyword evidence="14" id="KW-1185">Reference proteome</keyword>
<dbReference type="PANTHER" id="PTHR43520:SF22">
    <property type="entry name" value="COPPER-TRANSPORTING ATPASE PAA1, CHLOROPLASTIC"/>
    <property type="match status" value="1"/>
</dbReference>
<dbReference type="InterPro" id="IPR044492">
    <property type="entry name" value="P_typ_ATPase_HD_dom"/>
</dbReference>
<dbReference type="SUPFAM" id="SSF56784">
    <property type="entry name" value="HAD-like"/>
    <property type="match status" value="1"/>
</dbReference>
<evidence type="ECO:0000256" key="8">
    <source>
        <dbReference type="ARBA" id="ARBA00022989"/>
    </source>
</evidence>
<feature type="transmembrane region" description="Helical" evidence="10">
    <location>
        <begin position="249"/>
        <end position="271"/>
    </location>
</feature>
<feature type="region of interest" description="Disordered" evidence="11">
    <location>
        <begin position="631"/>
        <end position="670"/>
    </location>
</feature>
<feature type="transmembrane region" description="Helical" evidence="10">
    <location>
        <begin position="437"/>
        <end position="457"/>
    </location>
</feature>
<dbReference type="InterPro" id="IPR018303">
    <property type="entry name" value="ATPase_P-typ_P_site"/>
</dbReference>
<comment type="subcellular location">
    <subcellularLocation>
        <location evidence="1">Membrane</location>
        <topology evidence="1">Multi-pass membrane protein</topology>
    </subcellularLocation>
</comment>
<dbReference type="GO" id="GO:0016020">
    <property type="term" value="C:membrane"/>
    <property type="evidence" value="ECO:0007669"/>
    <property type="project" value="UniProtKB-SubCell"/>
</dbReference>
<dbReference type="Gene3D" id="3.40.1110.10">
    <property type="entry name" value="Calcium-transporting ATPase, cytoplasmic domain N"/>
    <property type="match status" value="1"/>
</dbReference>
<dbReference type="SUPFAM" id="SSF55008">
    <property type="entry name" value="HMA, heavy metal-associated domain"/>
    <property type="match status" value="1"/>
</dbReference>
<keyword evidence="7" id="KW-1278">Translocase</keyword>
<dbReference type="Pfam" id="PF00122">
    <property type="entry name" value="E1-E2_ATPase"/>
    <property type="match status" value="1"/>
</dbReference>
<evidence type="ECO:0000256" key="9">
    <source>
        <dbReference type="ARBA" id="ARBA00023136"/>
    </source>
</evidence>
<feature type="transmembrane region" description="Helical" evidence="10">
    <location>
        <begin position="477"/>
        <end position="508"/>
    </location>
</feature>
<comment type="similarity">
    <text evidence="2 10">Belongs to the cation transport ATPase (P-type) (TC 3.A.3) family. Type IB subfamily.</text>
</comment>
<keyword evidence="4 10" id="KW-0479">Metal-binding</keyword>
<feature type="compositionally biased region" description="Basic and acidic residues" evidence="11">
    <location>
        <begin position="880"/>
        <end position="895"/>
    </location>
</feature>
<dbReference type="NCBIfam" id="TIGR01494">
    <property type="entry name" value="ATPase_P-type"/>
    <property type="match status" value="2"/>
</dbReference>
<dbReference type="Gene3D" id="2.70.150.10">
    <property type="entry name" value="Calcium-transporting ATPase, cytoplasmic transduction domain A"/>
    <property type="match status" value="1"/>
</dbReference>
<dbReference type="InterPro" id="IPR001757">
    <property type="entry name" value="P_typ_ATPase"/>
</dbReference>
<dbReference type="InterPro" id="IPR027256">
    <property type="entry name" value="P-typ_ATPase_IB"/>
</dbReference>
<dbReference type="PROSITE" id="PS50846">
    <property type="entry name" value="HMA_2"/>
    <property type="match status" value="1"/>
</dbReference>
<dbReference type="SFLD" id="SFLDF00027">
    <property type="entry name" value="p-type_atpase"/>
    <property type="match status" value="1"/>
</dbReference>
<dbReference type="InterPro" id="IPR036163">
    <property type="entry name" value="HMA_dom_sf"/>
</dbReference>
<evidence type="ECO:0000256" key="2">
    <source>
        <dbReference type="ARBA" id="ARBA00006024"/>
    </source>
</evidence>
<evidence type="ECO:0000256" key="4">
    <source>
        <dbReference type="ARBA" id="ARBA00022723"/>
    </source>
</evidence>
<dbReference type="InterPro" id="IPR059000">
    <property type="entry name" value="ATPase_P-type_domA"/>
</dbReference>
<dbReference type="InterPro" id="IPR023299">
    <property type="entry name" value="ATPase_P-typ_cyto_dom_N"/>
</dbReference>
<keyword evidence="8 10" id="KW-1133">Transmembrane helix</keyword>
<evidence type="ECO:0000313" key="14">
    <source>
        <dbReference type="Proteomes" id="UP001489004"/>
    </source>
</evidence>
<dbReference type="NCBIfam" id="TIGR01525">
    <property type="entry name" value="ATPase-IB_hvy"/>
    <property type="match status" value="1"/>
</dbReference>
<sequence length="921" mass="94137">MGAVVAGIGTSSLELGGGGGNGATGTRSRGGGGGGAGLNAGLGEVAVLAAPEGSVELVLLDIAGMKCGGCVGRVKTLLEEQPRVTQANVNLATETALVHVQLAASAGAKEAEVAKALQSLGTALAKVLTDKGFRSSVKAVYVLTEHGFPSAVRDVNDTTAAANVVVRAKREERVKRLKAATGRLVVAWLLASACLTGHAAHMWPAAPHWMHLLGSPPVHAAMSSLAMLGPGRQLLVEGWQALRRGAPDMNSLVGLGAGASFGVSCVAAALPRLGWRTFFEEPAMLLGFVLVGRALEERAKLQASADMAALQGLLPARARLLLDGRAEGRWREVASENVAPGDLLAVLPGDRIPVDGKVVSGRSSVDESALTGESLPVSKAAGDTVTAGTVNYDGRINVCAERSGNATAIADIVRLVEAAQARTAPVQRLADAVAGRFAYGVMGISAATFAFWATIGIRMFPQVLAGVAPAGGSPGTAAVLLGLQLACNVLVVACPCALGLAAPTAVLVGTSAGARRGLLIRGGDVLESASHVNTVIFDKTGTLTKGRPTVKRIVRTDSSLAEADLLAYAAAVERHTSHPIAKAVVAAAEASGRSHLDVEDGSLMQEAGSGVCGRVRGALVAVGSLEWVQRHTSGSEGAGGPSSTRQAAADREAASPAANQASSSGREPELGCQSGHMLVYIGIGGGLAGIVEVADEVRPHASRTIQQLQRMGVDAMLLSGDQPVVAQRIARQVGIADEHVFAGVKPAGKAALVERLQREGRWVAMVGDGINDAAALAQADVGIAMGGGIDAAAEVANIVLLGDRLPQVVEALQLSQTTFRKIRQNLWWAFGYNLVGLPLAAGALLPSMGIALTPSISGALMGVSSLAVMGNSLLLQFEGKRSAQPDHDKEKDAPHLARSQPVKHRSLPGGGWLDPVSVIKP</sequence>
<dbReference type="Proteomes" id="UP001489004">
    <property type="component" value="Unassembled WGS sequence"/>
</dbReference>
<dbReference type="SUPFAM" id="SSF81660">
    <property type="entry name" value="Metal cation-transporting ATPase, ATP-binding domain N"/>
    <property type="match status" value="1"/>
</dbReference>
<dbReference type="GO" id="GO:0016887">
    <property type="term" value="F:ATP hydrolysis activity"/>
    <property type="evidence" value="ECO:0007669"/>
    <property type="project" value="InterPro"/>
</dbReference>
<accession>A0AAW1Q8G7</accession>
<dbReference type="PROSITE" id="PS01229">
    <property type="entry name" value="COF_2"/>
    <property type="match status" value="1"/>
</dbReference>
<dbReference type="FunFam" id="2.70.150.10:FF:000002">
    <property type="entry name" value="Copper-transporting ATPase 1, putative"/>
    <property type="match status" value="1"/>
</dbReference>
<dbReference type="GO" id="GO:0005524">
    <property type="term" value="F:ATP binding"/>
    <property type="evidence" value="ECO:0007669"/>
    <property type="project" value="UniProtKB-UniRule"/>
</dbReference>
<reference evidence="13 14" key="1">
    <citation type="journal article" date="2024" name="Nat. Commun.">
        <title>Phylogenomics reveals the evolutionary origins of lichenization in chlorophyte algae.</title>
        <authorList>
            <person name="Puginier C."/>
            <person name="Libourel C."/>
            <person name="Otte J."/>
            <person name="Skaloud P."/>
            <person name="Haon M."/>
            <person name="Grisel S."/>
            <person name="Petersen M."/>
            <person name="Berrin J.G."/>
            <person name="Delaux P.M."/>
            <person name="Dal Grande F."/>
            <person name="Keller J."/>
        </authorList>
    </citation>
    <scope>NUCLEOTIDE SEQUENCE [LARGE SCALE GENOMIC DNA]</scope>
    <source>
        <strain evidence="13 14">SAG 2043</strain>
    </source>
</reference>
<dbReference type="GO" id="GO:0055070">
    <property type="term" value="P:copper ion homeostasis"/>
    <property type="evidence" value="ECO:0007669"/>
    <property type="project" value="TreeGrafter"/>
</dbReference>
<evidence type="ECO:0000256" key="10">
    <source>
        <dbReference type="RuleBase" id="RU362081"/>
    </source>
</evidence>
<name>A0AAW1Q8G7_9CHLO</name>
<dbReference type="PROSITE" id="PS01047">
    <property type="entry name" value="HMA_1"/>
    <property type="match status" value="1"/>
</dbReference>
<feature type="compositionally biased region" description="Low complexity" evidence="11">
    <location>
        <begin position="654"/>
        <end position="664"/>
    </location>
</feature>
<dbReference type="GO" id="GO:0043682">
    <property type="term" value="F:P-type divalent copper transporter activity"/>
    <property type="evidence" value="ECO:0007669"/>
    <property type="project" value="TreeGrafter"/>
</dbReference>
<dbReference type="PANTHER" id="PTHR43520">
    <property type="entry name" value="ATP7, ISOFORM B"/>
    <property type="match status" value="1"/>
</dbReference>
<dbReference type="Pfam" id="PF00403">
    <property type="entry name" value="HMA"/>
    <property type="match status" value="1"/>
</dbReference>
<dbReference type="CDD" id="cd00371">
    <property type="entry name" value="HMA"/>
    <property type="match status" value="1"/>
</dbReference>
<dbReference type="Gene3D" id="3.40.50.1000">
    <property type="entry name" value="HAD superfamily/HAD-like"/>
    <property type="match status" value="1"/>
</dbReference>
<dbReference type="EMBL" id="JALJOR010000005">
    <property type="protein sequence ID" value="KAK9817276.1"/>
    <property type="molecule type" value="Genomic_DNA"/>
</dbReference>
<proteinExistence type="inferred from homology"/>
<dbReference type="InterPro" id="IPR036412">
    <property type="entry name" value="HAD-like_sf"/>
</dbReference>
<evidence type="ECO:0000259" key="12">
    <source>
        <dbReference type="PROSITE" id="PS50846"/>
    </source>
</evidence>
<protein>
    <recommendedName>
        <fullName evidence="12">HMA domain-containing protein</fullName>
    </recommendedName>
</protein>
<feature type="transmembrane region" description="Helical" evidence="10">
    <location>
        <begin position="184"/>
        <end position="203"/>
    </location>
</feature>
<keyword evidence="3 10" id="KW-0812">Transmembrane</keyword>
<evidence type="ECO:0000256" key="11">
    <source>
        <dbReference type="SAM" id="MobiDB-lite"/>
    </source>
</evidence>
<evidence type="ECO:0000256" key="7">
    <source>
        <dbReference type="ARBA" id="ARBA00022967"/>
    </source>
</evidence>